<dbReference type="Proteomes" id="UP001341840">
    <property type="component" value="Unassembled WGS sequence"/>
</dbReference>
<evidence type="ECO:0000256" key="1">
    <source>
        <dbReference type="SAM" id="Phobius"/>
    </source>
</evidence>
<proteinExistence type="predicted"/>
<keyword evidence="1" id="KW-1133">Transmembrane helix</keyword>
<keyword evidence="1" id="KW-0812">Transmembrane</keyword>
<protein>
    <submittedName>
        <fullName evidence="2">Uncharacterized protein</fullName>
    </submittedName>
</protein>
<accession>A0ABU6YQE4</accession>
<sequence length="84" mass="9191">MVVAGCMGLTPLWSPKTAAIVVGVAAGLTSGISKLRIRKSYVLRKQSELVLWLPRLLRIRMKGELIALVPLKLRELTLFGAYGT</sequence>
<name>A0ABU6YQE4_9FABA</name>
<evidence type="ECO:0000313" key="2">
    <source>
        <dbReference type="EMBL" id="MED6212199.1"/>
    </source>
</evidence>
<reference evidence="2 3" key="1">
    <citation type="journal article" date="2023" name="Plants (Basel)">
        <title>Bridging the Gap: Combining Genomics and Transcriptomics Approaches to Understand Stylosanthes scabra, an Orphan Legume from the Brazilian Caatinga.</title>
        <authorList>
            <person name="Ferreira-Neto J.R.C."/>
            <person name="da Silva M.D."/>
            <person name="Binneck E."/>
            <person name="de Melo N.F."/>
            <person name="da Silva R.H."/>
            <person name="de Melo A.L.T.M."/>
            <person name="Pandolfi V."/>
            <person name="Bustamante F.O."/>
            <person name="Brasileiro-Vidal A.C."/>
            <person name="Benko-Iseppon A.M."/>
        </authorList>
    </citation>
    <scope>NUCLEOTIDE SEQUENCE [LARGE SCALE GENOMIC DNA]</scope>
    <source>
        <tissue evidence="2">Leaves</tissue>
    </source>
</reference>
<keyword evidence="3" id="KW-1185">Reference proteome</keyword>
<keyword evidence="1" id="KW-0472">Membrane</keyword>
<organism evidence="2 3">
    <name type="scientific">Stylosanthes scabra</name>
    <dbReference type="NCBI Taxonomy" id="79078"/>
    <lineage>
        <taxon>Eukaryota</taxon>
        <taxon>Viridiplantae</taxon>
        <taxon>Streptophyta</taxon>
        <taxon>Embryophyta</taxon>
        <taxon>Tracheophyta</taxon>
        <taxon>Spermatophyta</taxon>
        <taxon>Magnoliopsida</taxon>
        <taxon>eudicotyledons</taxon>
        <taxon>Gunneridae</taxon>
        <taxon>Pentapetalae</taxon>
        <taxon>rosids</taxon>
        <taxon>fabids</taxon>
        <taxon>Fabales</taxon>
        <taxon>Fabaceae</taxon>
        <taxon>Papilionoideae</taxon>
        <taxon>50 kb inversion clade</taxon>
        <taxon>dalbergioids sensu lato</taxon>
        <taxon>Dalbergieae</taxon>
        <taxon>Pterocarpus clade</taxon>
        <taxon>Stylosanthes</taxon>
    </lineage>
</organism>
<dbReference type="EMBL" id="JASCZI010242848">
    <property type="protein sequence ID" value="MED6212199.1"/>
    <property type="molecule type" value="Genomic_DNA"/>
</dbReference>
<feature type="transmembrane region" description="Helical" evidence="1">
    <location>
        <begin position="17"/>
        <end position="37"/>
    </location>
</feature>
<evidence type="ECO:0000313" key="3">
    <source>
        <dbReference type="Proteomes" id="UP001341840"/>
    </source>
</evidence>
<gene>
    <name evidence="2" type="ORF">PIB30_080910</name>
</gene>
<comment type="caution">
    <text evidence="2">The sequence shown here is derived from an EMBL/GenBank/DDBJ whole genome shotgun (WGS) entry which is preliminary data.</text>
</comment>